<comment type="subcellular location">
    <subcellularLocation>
        <location evidence="1">Cytoplasm</location>
    </subcellularLocation>
</comment>
<evidence type="ECO:0000256" key="3">
    <source>
        <dbReference type="ARBA" id="ARBA00022490"/>
    </source>
</evidence>
<sequence>MKFNVNQQDLQKSLNYCQGVIEKRSTLPILSNVLLEVANSKLTITATDLDLIFIHQIPNVEVIEEGKTTSSSSIIYDIVRKFSSGKKINFSNIGENKLHLESEKSVFNLNCISAAEFPLTDENFNQNEFSIKSKQLLKLLNKCKFSVSNDETRHYLSGIFIHQTEIDNKVFLTAAATDSHRMSISKVQLNEKIDFEPIILPKKTIFQLCSLLEDYEGNVNISNIKSKIKFELNNSILISKLIDGKFPNYVQVIPKNNQKKLEVNLQLFLDSVDRVASISLDKKDGVKFNLTKDTLNLSVNNANSGDGKESLNVKFDHDLDISFNSRYLLDVASQLDGEKIEIFLNDTGSPALIKDPSDFDSIFIVMPMKG</sequence>
<dbReference type="InterPro" id="IPR046938">
    <property type="entry name" value="DNA_clamp_sf"/>
</dbReference>
<name>A0A382A7L8_9ZZZZ</name>
<proteinExistence type="inferred from homology"/>
<evidence type="ECO:0000256" key="5">
    <source>
        <dbReference type="ARBA" id="ARBA00022695"/>
    </source>
</evidence>
<dbReference type="InterPro" id="IPR022637">
    <property type="entry name" value="DNA_polIII_beta_cen"/>
</dbReference>
<comment type="similarity">
    <text evidence="2">Belongs to the beta sliding clamp family.</text>
</comment>
<evidence type="ECO:0000256" key="1">
    <source>
        <dbReference type="ARBA" id="ARBA00004496"/>
    </source>
</evidence>
<dbReference type="InterPro" id="IPR001001">
    <property type="entry name" value="DNA_polIII_beta"/>
</dbReference>
<dbReference type="CDD" id="cd00140">
    <property type="entry name" value="beta_clamp"/>
    <property type="match status" value="1"/>
</dbReference>
<dbReference type="Pfam" id="PF02768">
    <property type="entry name" value="DNA_pol3_beta_3"/>
    <property type="match status" value="1"/>
</dbReference>
<dbReference type="SMART" id="SM00480">
    <property type="entry name" value="POL3Bc"/>
    <property type="match status" value="1"/>
</dbReference>
<dbReference type="Pfam" id="PF02767">
    <property type="entry name" value="DNA_pol3_beta_2"/>
    <property type="match status" value="1"/>
</dbReference>
<dbReference type="PANTHER" id="PTHR30478">
    <property type="entry name" value="DNA POLYMERASE III SUBUNIT BETA"/>
    <property type="match status" value="1"/>
</dbReference>
<keyword evidence="7" id="KW-0239">DNA-directed DNA polymerase</keyword>
<dbReference type="GO" id="GO:0006271">
    <property type="term" value="P:DNA strand elongation involved in DNA replication"/>
    <property type="evidence" value="ECO:0007669"/>
    <property type="project" value="TreeGrafter"/>
</dbReference>
<feature type="domain" description="DNA polymerase III beta sliding clamp central" evidence="10">
    <location>
        <begin position="131"/>
        <end position="248"/>
    </location>
</feature>
<keyword evidence="8" id="KW-0238">DNA-binding</keyword>
<dbReference type="Gene3D" id="3.70.10.10">
    <property type="match status" value="1"/>
</dbReference>
<dbReference type="GO" id="GO:0009360">
    <property type="term" value="C:DNA polymerase III complex"/>
    <property type="evidence" value="ECO:0007669"/>
    <property type="project" value="InterPro"/>
</dbReference>
<evidence type="ECO:0000256" key="2">
    <source>
        <dbReference type="ARBA" id="ARBA00010752"/>
    </source>
</evidence>
<dbReference type="GO" id="GO:0003677">
    <property type="term" value="F:DNA binding"/>
    <property type="evidence" value="ECO:0007669"/>
    <property type="project" value="UniProtKB-KW"/>
</dbReference>
<dbReference type="Gene3D" id="3.10.150.10">
    <property type="entry name" value="DNA Polymerase III, subunit A, domain 2"/>
    <property type="match status" value="1"/>
</dbReference>
<dbReference type="AlphaFoldDB" id="A0A382A7L8"/>
<keyword evidence="3" id="KW-0963">Cytoplasm</keyword>
<organism evidence="12">
    <name type="scientific">marine metagenome</name>
    <dbReference type="NCBI Taxonomy" id="408172"/>
    <lineage>
        <taxon>unclassified sequences</taxon>
        <taxon>metagenomes</taxon>
        <taxon>ecological metagenomes</taxon>
    </lineage>
</organism>
<evidence type="ECO:0000256" key="4">
    <source>
        <dbReference type="ARBA" id="ARBA00022679"/>
    </source>
</evidence>
<keyword evidence="5" id="KW-0548">Nucleotidyltransferase</keyword>
<dbReference type="SUPFAM" id="SSF55979">
    <property type="entry name" value="DNA clamp"/>
    <property type="match status" value="3"/>
</dbReference>
<dbReference type="PIRSF" id="PIRSF000804">
    <property type="entry name" value="DNA_pol_III_b"/>
    <property type="match status" value="1"/>
</dbReference>
<reference evidence="12" key="1">
    <citation type="submission" date="2018-05" db="EMBL/GenBank/DDBJ databases">
        <authorList>
            <person name="Lanie J.A."/>
            <person name="Ng W.-L."/>
            <person name="Kazmierczak K.M."/>
            <person name="Andrzejewski T.M."/>
            <person name="Davidsen T.M."/>
            <person name="Wayne K.J."/>
            <person name="Tettelin H."/>
            <person name="Glass J.I."/>
            <person name="Rusch D."/>
            <person name="Podicherti R."/>
            <person name="Tsui H.-C.T."/>
            <person name="Winkler M.E."/>
        </authorList>
    </citation>
    <scope>NUCLEOTIDE SEQUENCE</scope>
</reference>
<evidence type="ECO:0000259" key="10">
    <source>
        <dbReference type="Pfam" id="PF02767"/>
    </source>
</evidence>
<dbReference type="Pfam" id="PF00712">
    <property type="entry name" value="DNA_pol3_beta"/>
    <property type="match status" value="1"/>
</dbReference>
<gene>
    <name evidence="12" type="ORF">METZ01_LOCUS150389</name>
</gene>
<evidence type="ECO:0000259" key="11">
    <source>
        <dbReference type="Pfam" id="PF02768"/>
    </source>
</evidence>
<evidence type="ECO:0000256" key="7">
    <source>
        <dbReference type="ARBA" id="ARBA00022932"/>
    </source>
</evidence>
<feature type="domain" description="DNA polymerase III beta sliding clamp N-terminal" evidence="9">
    <location>
        <begin position="1"/>
        <end position="120"/>
    </location>
</feature>
<keyword evidence="6" id="KW-0235">DNA replication</keyword>
<dbReference type="PANTHER" id="PTHR30478:SF0">
    <property type="entry name" value="BETA SLIDING CLAMP"/>
    <property type="match status" value="1"/>
</dbReference>
<dbReference type="NCBIfam" id="TIGR00663">
    <property type="entry name" value="dnan"/>
    <property type="match status" value="1"/>
</dbReference>
<evidence type="ECO:0008006" key="13">
    <source>
        <dbReference type="Google" id="ProtNLM"/>
    </source>
</evidence>
<protein>
    <recommendedName>
        <fullName evidence="13">Beta sliding clamp</fullName>
    </recommendedName>
</protein>
<dbReference type="EMBL" id="UINC01024252">
    <property type="protein sequence ID" value="SVA97535.1"/>
    <property type="molecule type" value="Genomic_DNA"/>
</dbReference>
<dbReference type="GO" id="GO:0005737">
    <property type="term" value="C:cytoplasm"/>
    <property type="evidence" value="ECO:0007669"/>
    <property type="project" value="UniProtKB-SubCell"/>
</dbReference>
<evidence type="ECO:0000259" key="9">
    <source>
        <dbReference type="Pfam" id="PF00712"/>
    </source>
</evidence>
<keyword evidence="4" id="KW-0808">Transferase</keyword>
<dbReference type="InterPro" id="IPR022635">
    <property type="entry name" value="DNA_polIII_beta_C"/>
</dbReference>
<evidence type="ECO:0000313" key="12">
    <source>
        <dbReference type="EMBL" id="SVA97535.1"/>
    </source>
</evidence>
<evidence type="ECO:0000256" key="8">
    <source>
        <dbReference type="ARBA" id="ARBA00023125"/>
    </source>
</evidence>
<feature type="domain" description="DNA polymerase III beta sliding clamp C-terminal" evidence="11">
    <location>
        <begin position="251"/>
        <end position="368"/>
    </location>
</feature>
<accession>A0A382A7L8</accession>
<evidence type="ECO:0000256" key="6">
    <source>
        <dbReference type="ARBA" id="ARBA00022705"/>
    </source>
</evidence>
<dbReference type="InterPro" id="IPR022634">
    <property type="entry name" value="DNA_polIII_beta_N"/>
</dbReference>
<dbReference type="GO" id="GO:0003887">
    <property type="term" value="F:DNA-directed DNA polymerase activity"/>
    <property type="evidence" value="ECO:0007669"/>
    <property type="project" value="UniProtKB-KW"/>
</dbReference>
<dbReference type="GO" id="GO:0008408">
    <property type="term" value="F:3'-5' exonuclease activity"/>
    <property type="evidence" value="ECO:0007669"/>
    <property type="project" value="InterPro"/>
</dbReference>